<dbReference type="Gene3D" id="3.40.50.300">
    <property type="entry name" value="P-loop containing nucleotide triphosphate hydrolases"/>
    <property type="match status" value="1"/>
</dbReference>
<keyword evidence="3" id="KW-1185">Reference proteome</keyword>
<evidence type="ECO:0000259" key="1">
    <source>
        <dbReference type="Pfam" id="PF00005"/>
    </source>
</evidence>
<protein>
    <recommendedName>
        <fullName evidence="1">ABC transporter domain-containing protein</fullName>
    </recommendedName>
</protein>
<evidence type="ECO:0000313" key="2">
    <source>
        <dbReference type="EMBL" id="KUN41067.1"/>
    </source>
</evidence>
<dbReference type="PANTHER" id="PTHR43038">
    <property type="entry name" value="ATP-BINDING CASSETTE, SUB-FAMILY H, MEMBER 1"/>
    <property type="match status" value="1"/>
</dbReference>
<accession>A0A124HSA7</accession>
<dbReference type="Pfam" id="PF00005">
    <property type="entry name" value="ABC_tran"/>
    <property type="match status" value="1"/>
</dbReference>
<dbReference type="EMBL" id="LMWS01000005">
    <property type="protein sequence ID" value="KUN41067.1"/>
    <property type="molecule type" value="Genomic_DNA"/>
</dbReference>
<gene>
    <name evidence="2" type="ORF">AQJ30_04070</name>
</gene>
<comment type="caution">
    <text evidence="2">The sequence shown here is derived from an EMBL/GenBank/DDBJ whole genome shotgun (WGS) entry which is preliminary data.</text>
</comment>
<dbReference type="GO" id="GO:0016887">
    <property type="term" value="F:ATP hydrolysis activity"/>
    <property type="evidence" value="ECO:0007669"/>
    <property type="project" value="InterPro"/>
</dbReference>
<dbReference type="InterPro" id="IPR027417">
    <property type="entry name" value="P-loop_NTPase"/>
</dbReference>
<reference evidence="2 3" key="1">
    <citation type="submission" date="2015-10" db="EMBL/GenBank/DDBJ databases">
        <title>Draft genome sequence of Streptomyces longwoodensis DSM 41677, type strain for the species Streptomyces longwoodensis.</title>
        <authorList>
            <person name="Ruckert C."/>
            <person name="Winkler A."/>
            <person name="Kalinowski J."/>
            <person name="Kampfer P."/>
            <person name="Glaeser S."/>
        </authorList>
    </citation>
    <scope>NUCLEOTIDE SEQUENCE [LARGE SCALE GENOMIC DNA]</scope>
    <source>
        <strain evidence="2 3">DSM 41677</strain>
    </source>
</reference>
<dbReference type="PANTHER" id="PTHR43038:SF7">
    <property type="entry name" value="ABC TRANSPORT SYSTEM ATP-BINDING PROTEIN"/>
    <property type="match status" value="1"/>
</dbReference>
<sequence length="143" mass="15852">MAREDVARNGIGGLVAVSHVGPSHRLSHALGRCDGVSACLMAVVIVRERCRRRNGMWGRGAVENRGVCHSYRRREVLRAGVLSGGTRQKLSLTLALMHDPQVLLLDEPYQGFDWETYLRFWELAGSESATTVRYLPATSMRSG</sequence>
<dbReference type="GO" id="GO:0005524">
    <property type="term" value="F:ATP binding"/>
    <property type="evidence" value="ECO:0007669"/>
    <property type="project" value="InterPro"/>
</dbReference>
<organism evidence="2 3">
    <name type="scientific">Streptomyces longwoodensis</name>
    <dbReference type="NCBI Taxonomy" id="68231"/>
    <lineage>
        <taxon>Bacteria</taxon>
        <taxon>Bacillati</taxon>
        <taxon>Actinomycetota</taxon>
        <taxon>Actinomycetes</taxon>
        <taxon>Kitasatosporales</taxon>
        <taxon>Streptomycetaceae</taxon>
        <taxon>Streptomyces</taxon>
    </lineage>
</organism>
<name>A0A124HSA7_9ACTN</name>
<proteinExistence type="predicted"/>
<dbReference type="AlphaFoldDB" id="A0A124HSA7"/>
<dbReference type="Proteomes" id="UP000053271">
    <property type="component" value="Unassembled WGS sequence"/>
</dbReference>
<dbReference type="SUPFAM" id="SSF52540">
    <property type="entry name" value="P-loop containing nucleoside triphosphate hydrolases"/>
    <property type="match status" value="1"/>
</dbReference>
<dbReference type="STRING" id="68231.AQJ30_04070"/>
<feature type="domain" description="ABC transporter" evidence="1">
    <location>
        <begin position="76"/>
        <end position="109"/>
    </location>
</feature>
<evidence type="ECO:0000313" key="3">
    <source>
        <dbReference type="Proteomes" id="UP000053271"/>
    </source>
</evidence>
<dbReference type="InterPro" id="IPR003439">
    <property type="entry name" value="ABC_transporter-like_ATP-bd"/>
</dbReference>